<feature type="compositionally biased region" description="Polar residues" evidence="1">
    <location>
        <begin position="80"/>
        <end position="90"/>
    </location>
</feature>
<dbReference type="GeneID" id="87862842"/>
<keyword evidence="3" id="KW-1185">Reference proteome</keyword>
<dbReference type="AlphaFoldDB" id="A0AAE0JAS7"/>
<feature type="region of interest" description="Disordered" evidence="1">
    <location>
        <begin position="1"/>
        <end position="25"/>
    </location>
</feature>
<dbReference type="EMBL" id="JAUEPP010000006">
    <property type="protein sequence ID" value="KAK3340513.1"/>
    <property type="molecule type" value="Genomic_DNA"/>
</dbReference>
<sequence>MDNSPPPKHPSVGQKLTGKQEEQMEKSIRLLKSKMEKDQWEAAKKRIAEEERKAEAETAAEQQKMKEAAEKVEALALSSRGRTSATNTDKATAEAGVEAGEGDHSVDPLSAGAF</sequence>
<comment type="caution">
    <text evidence="2">The sequence shown here is derived from an EMBL/GenBank/DDBJ whole genome shotgun (WGS) entry which is preliminary data.</text>
</comment>
<dbReference type="RefSeq" id="XP_062679455.1">
    <property type="nucleotide sequence ID" value="XM_062825688.1"/>
</dbReference>
<evidence type="ECO:0000256" key="1">
    <source>
        <dbReference type="SAM" id="MobiDB-lite"/>
    </source>
</evidence>
<protein>
    <submittedName>
        <fullName evidence="2">Uncharacterized protein</fullName>
    </submittedName>
</protein>
<reference evidence="2" key="2">
    <citation type="submission" date="2023-06" db="EMBL/GenBank/DDBJ databases">
        <authorList>
            <consortium name="Lawrence Berkeley National Laboratory"/>
            <person name="Haridas S."/>
            <person name="Hensen N."/>
            <person name="Bonometti L."/>
            <person name="Westerberg I."/>
            <person name="Brannstrom I.O."/>
            <person name="Guillou S."/>
            <person name="Cros-Aarteil S."/>
            <person name="Calhoun S."/>
            <person name="Kuo A."/>
            <person name="Mondo S."/>
            <person name="Pangilinan J."/>
            <person name="Riley R."/>
            <person name="Labutti K."/>
            <person name="Andreopoulos B."/>
            <person name="Lipzen A."/>
            <person name="Chen C."/>
            <person name="Yanf M."/>
            <person name="Daum C."/>
            <person name="Ng V."/>
            <person name="Clum A."/>
            <person name="Steindorff A."/>
            <person name="Ohm R."/>
            <person name="Martin F."/>
            <person name="Silar P."/>
            <person name="Natvig D."/>
            <person name="Lalanne C."/>
            <person name="Gautier V."/>
            <person name="Ament-Velasquez S.L."/>
            <person name="Kruys A."/>
            <person name="Hutchinson M.I."/>
            <person name="Powell A.J."/>
            <person name="Barry K."/>
            <person name="Miller A.N."/>
            <person name="Grigoriev I.V."/>
            <person name="Debuchy R."/>
            <person name="Gladieux P."/>
            <person name="Thoren M.H."/>
            <person name="Johannesson H."/>
        </authorList>
    </citation>
    <scope>NUCLEOTIDE SEQUENCE</scope>
    <source>
        <strain evidence="2">CBS 560.94</strain>
    </source>
</reference>
<feature type="compositionally biased region" description="Basic and acidic residues" evidence="1">
    <location>
        <begin position="42"/>
        <end position="56"/>
    </location>
</feature>
<name>A0AAE0JAS7_9PEZI</name>
<accession>A0AAE0JAS7</accession>
<feature type="region of interest" description="Disordered" evidence="1">
    <location>
        <begin position="76"/>
        <end position="114"/>
    </location>
</feature>
<feature type="region of interest" description="Disordered" evidence="1">
    <location>
        <begin position="42"/>
        <end position="63"/>
    </location>
</feature>
<evidence type="ECO:0000313" key="3">
    <source>
        <dbReference type="Proteomes" id="UP001278500"/>
    </source>
</evidence>
<reference evidence="2" key="1">
    <citation type="journal article" date="2023" name="Mol. Phylogenet. Evol.">
        <title>Genome-scale phylogeny and comparative genomics of the fungal order Sordariales.</title>
        <authorList>
            <person name="Hensen N."/>
            <person name="Bonometti L."/>
            <person name="Westerberg I."/>
            <person name="Brannstrom I.O."/>
            <person name="Guillou S."/>
            <person name="Cros-Aarteil S."/>
            <person name="Calhoun S."/>
            <person name="Haridas S."/>
            <person name="Kuo A."/>
            <person name="Mondo S."/>
            <person name="Pangilinan J."/>
            <person name="Riley R."/>
            <person name="LaButti K."/>
            <person name="Andreopoulos B."/>
            <person name="Lipzen A."/>
            <person name="Chen C."/>
            <person name="Yan M."/>
            <person name="Daum C."/>
            <person name="Ng V."/>
            <person name="Clum A."/>
            <person name="Steindorff A."/>
            <person name="Ohm R.A."/>
            <person name="Martin F."/>
            <person name="Silar P."/>
            <person name="Natvig D.O."/>
            <person name="Lalanne C."/>
            <person name="Gautier V."/>
            <person name="Ament-Velasquez S.L."/>
            <person name="Kruys A."/>
            <person name="Hutchinson M.I."/>
            <person name="Powell A.J."/>
            <person name="Barry K."/>
            <person name="Miller A.N."/>
            <person name="Grigoriev I.V."/>
            <person name="Debuchy R."/>
            <person name="Gladieux P."/>
            <person name="Hiltunen Thoren M."/>
            <person name="Johannesson H."/>
        </authorList>
    </citation>
    <scope>NUCLEOTIDE SEQUENCE</scope>
    <source>
        <strain evidence="2">CBS 560.94</strain>
    </source>
</reference>
<gene>
    <name evidence="2" type="ORF">B0H65DRAFT_444518</name>
</gene>
<evidence type="ECO:0000313" key="2">
    <source>
        <dbReference type="EMBL" id="KAK3340513.1"/>
    </source>
</evidence>
<organism evidence="2 3">
    <name type="scientific">Neurospora tetraspora</name>
    <dbReference type="NCBI Taxonomy" id="94610"/>
    <lineage>
        <taxon>Eukaryota</taxon>
        <taxon>Fungi</taxon>
        <taxon>Dikarya</taxon>
        <taxon>Ascomycota</taxon>
        <taxon>Pezizomycotina</taxon>
        <taxon>Sordariomycetes</taxon>
        <taxon>Sordariomycetidae</taxon>
        <taxon>Sordariales</taxon>
        <taxon>Sordariaceae</taxon>
        <taxon>Neurospora</taxon>
    </lineage>
</organism>
<proteinExistence type="predicted"/>
<dbReference type="Proteomes" id="UP001278500">
    <property type="component" value="Unassembled WGS sequence"/>
</dbReference>